<evidence type="ECO:0000313" key="2">
    <source>
        <dbReference type="EMBL" id="KAK0521608.1"/>
    </source>
</evidence>
<evidence type="ECO:0000313" key="3">
    <source>
        <dbReference type="Proteomes" id="UP001176521"/>
    </source>
</evidence>
<evidence type="ECO:0000256" key="1">
    <source>
        <dbReference type="SAM" id="MobiDB-lite"/>
    </source>
</evidence>
<feature type="compositionally biased region" description="Gly residues" evidence="1">
    <location>
        <begin position="1228"/>
        <end position="1237"/>
    </location>
</feature>
<dbReference type="Proteomes" id="UP001176521">
    <property type="component" value="Unassembled WGS sequence"/>
</dbReference>
<organism evidence="2 3">
    <name type="scientific">Tilletia horrida</name>
    <dbReference type="NCBI Taxonomy" id="155126"/>
    <lineage>
        <taxon>Eukaryota</taxon>
        <taxon>Fungi</taxon>
        <taxon>Dikarya</taxon>
        <taxon>Basidiomycota</taxon>
        <taxon>Ustilaginomycotina</taxon>
        <taxon>Exobasidiomycetes</taxon>
        <taxon>Tilletiales</taxon>
        <taxon>Tilletiaceae</taxon>
        <taxon>Tilletia</taxon>
    </lineage>
</organism>
<keyword evidence="3" id="KW-1185">Reference proteome</keyword>
<feature type="region of interest" description="Disordered" evidence="1">
    <location>
        <begin position="941"/>
        <end position="997"/>
    </location>
</feature>
<feature type="compositionally biased region" description="Low complexity" evidence="1">
    <location>
        <begin position="1729"/>
        <end position="1739"/>
    </location>
</feature>
<feature type="compositionally biased region" description="Acidic residues" evidence="1">
    <location>
        <begin position="1801"/>
        <end position="1821"/>
    </location>
</feature>
<gene>
    <name evidence="2" type="ORF">OC842_006723</name>
</gene>
<feature type="region of interest" description="Disordered" evidence="1">
    <location>
        <begin position="1297"/>
        <end position="1326"/>
    </location>
</feature>
<feature type="compositionally biased region" description="Acidic residues" evidence="1">
    <location>
        <begin position="1297"/>
        <end position="1314"/>
    </location>
</feature>
<feature type="region of interest" description="Disordered" evidence="1">
    <location>
        <begin position="1673"/>
        <end position="1979"/>
    </location>
</feature>
<reference evidence="2" key="1">
    <citation type="journal article" date="2023" name="PhytoFront">
        <title>Draft Genome Resources of Seven Strains of Tilletia horrida, Causal Agent of Kernel Smut of Rice.</title>
        <authorList>
            <person name="Khanal S."/>
            <person name="Antony Babu S."/>
            <person name="Zhou X.G."/>
        </authorList>
    </citation>
    <scope>NUCLEOTIDE SEQUENCE</scope>
    <source>
        <strain evidence="2">TX3</strain>
    </source>
</reference>
<feature type="compositionally biased region" description="Low complexity" evidence="1">
    <location>
        <begin position="1936"/>
        <end position="1955"/>
    </location>
</feature>
<feature type="compositionally biased region" description="Acidic residues" evidence="1">
    <location>
        <begin position="964"/>
        <end position="976"/>
    </location>
</feature>
<accession>A0AAN6G6P8</accession>
<dbReference type="EMBL" id="JAPDMQ010000656">
    <property type="protein sequence ID" value="KAK0521608.1"/>
    <property type="molecule type" value="Genomic_DNA"/>
</dbReference>
<feature type="compositionally biased region" description="Basic residues" evidence="1">
    <location>
        <begin position="942"/>
        <end position="957"/>
    </location>
</feature>
<feature type="compositionally biased region" description="Acidic residues" evidence="1">
    <location>
        <begin position="1763"/>
        <end position="1783"/>
    </location>
</feature>
<sequence length="1979" mass="216078">MAEPSKKEEQEAKKKQEGEEIIATDLAARDSAKRLFSDHQNSYLGLFRIPVRADAKDLITSTYVAAQRGTRKREWAWLQKILIITGRTFELTPITVGIHPEIIHPDTMKRVKTATKSGITMLEFAKAMLTGDPDKMAEAHDKYVAPKVNPPSLTLKFHTPDENDPSNPSLRNAVHLLDGQKRIAAFRSILRHFGKDRSAPFNYIDAHVFEFRKALESNELIGQIVNKAPPVQNDSSLADQMHRIFVDWSLVFEQSVFRYPETDTAYGQRFVQADKVAEESKQKRQRGQMAVLRSLILKDRRVRASTLSAMVTPYAFDNFNVDVTGLLIKANLPDFVVFAQTLFGFQQRLMQTAYTVDKKGALNLDSMFHLTNSSMLSVLAKNPIHAKGQSRAALVAGAAALLDEKFGYEPEEGGNDFCPDPTKPPPGGHSIWAQTEFGHLRLYLLARAQILYAIYGPHTEDIPSRAWPSNAVEVGYSSSRPKPTLFPDGADARLWYNFDAGTGDEALPPEARVVKGTKLAHEAFLQAHFDAAAGSSSEAGVFTCLASSTALAEVFYHQQTKALLKDISLVLAEIGSMVDPTSMLAVASTQAATIEASATTHVGTGPRTTADDVRDSVFVPFFGALLRTVADPFPSDERTVPKDGPADVDPFLARGHASRVLGPVIMPMWEFIVHNASEMAAELNDARRQAEYVAKVQMYEHFAKAPATRFGSEEDVDFTSFYHRVQWEPQEPAKWADPAHLHTYYWARVLTARTALEKGEDPKKWTMTDVKRRSPGNTHVETLISTIFARTHLVHNSVFWHAVRVMLTNIETSCLSFSLYTKDPGGTIEALQGVGTMLKGWFGDYRLAVPMLTEFNNTHTALQPPLTFRLRDRALIAAFLPAIVPFSKVTASEQLRYMEATTMRLWEPAEDELEEVQARAQLRDKGLIPIIDDAKLTATSSFKKKRTAKKGGKRKKSSGRDGADEGDDDADDENEDGAAGNEELAEDPNAPQPVYLHPDAACLPKRSRNWLSEVRQLLSQGEGAGLGAEDDPLIPNADLTGSRLLADWHAKQGTAWMAYNFDIAQRQGVPLDADQEALASKLRVVPMLARVPNAGEESTLFSYDFPNARIWPMERIMPWEGFLMHSQSKLDLLRDIEQDAPFAPMSRAGMLSASAGYLGPMHSCRAVDYLPTLKKVQEGGVKPSAPKGAAAREAFASQQLEVIASDFAGRLARAPVKLLAEGERPSGAGEGGNGAGSATGTVQGSKVSEEDPQPTTVADRRRYKGAFCAQSVAAADDFARFVRPFMDRLQICLPTWGDEEVEEDEDADGSSDEDEVRRTVPGPNAPSAEEAITQFFAPMFQPHHWMRGTGAGMRLRASRYGSGFSPAFVWHHAWQAELDRPGSLESNRSTAGGTIAAPVTTRMGYQGGMPKAAASDFKKMVAAAKAWSEYSERGSFVKAERSMLYGYSHTVVTEPESPFYSATLNVHAQRDTLKDLTDAASKGAQGIAPTPLVYAWASAHGLMPQWMGSTLYNPKTAKLNLGQLDAGVAPETPYKLPGLDILAVLAKMKEDLGKPDFIHVNEQVAVPYPHLPASAVKKVVEERTLPSAGSSYAWDIVWRLHMRDRWAKKRTEPDWADVLPILDVDGDESDRELLPKEPWELGTKAFTEAAMDRWKQGTVLMPAPPNVEEIRAATAAARADEQAEAAAQAKRKGVETEKAKRKGKGKEKEKAPTEARDHISDSDVELADADAAAAAATTAAKKKKKKNPGVAQPESREYTPMDVSEDDADRVVGESEDGEDDEPPQTPPPRASARQPKVVEEKDEDEDESEEEEEESDDNDEERPRRSRVQLLGVRVGPDGAIIPPRNTPTPPGGGGSLAPSRPRPRPHTSGGAQSGQTSARGSVRRRAGDSDSDPSPPAPSQARQKQAPIRPRSGSPSEGNTAGPSSGPAKKIRTAKTGTAGAEAARAPIPSSSRGRGGGRGRGRGGRGSGTSGARGGK</sequence>
<feature type="compositionally biased region" description="Gly residues" evidence="1">
    <location>
        <begin position="1967"/>
        <end position="1979"/>
    </location>
</feature>
<proteinExistence type="predicted"/>
<feature type="compositionally biased region" description="Basic and acidic residues" evidence="1">
    <location>
        <begin position="1706"/>
        <end position="1721"/>
    </location>
</feature>
<feature type="compositionally biased region" description="Polar residues" evidence="1">
    <location>
        <begin position="1871"/>
        <end position="1881"/>
    </location>
</feature>
<comment type="caution">
    <text evidence="2">The sequence shown here is derived from an EMBL/GenBank/DDBJ whole genome shotgun (WGS) entry which is preliminary data.</text>
</comment>
<name>A0AAN6G6P8_9BASI</name>
<protein>
    <submittedName>
        <fullName evidence="2">Uncharacterized protein</fullName>
    </submittedName>
</protein>
<feature type="region of interest" description="Disordered" evidence="1">
    <location>
        <begin position="1222"/>
        <end position="1258"/>
    </location>
</feature>
<feature type="compositionally biased region" description="Polar residues" evidence="1">
    <location>
        <begin position="1915"/>
        <end position="1925"/>
    </location>
</feature>